<organism evidence="2 3">
    <name type="scientific">Actinoplanes nipponensis</name>
    <dbReference type="NCBI Taxonomy" id="135950"/>
    <lineage>
        <taxon>Bacteria</taxon>
        <taxon>Bacillati</taxon>
        <taxon>Actinomycetota</taxon>
        <taxon>Actinomycetes</taxon>
        <taxon>Micromonosporales</taxon>
        <taxon>Micromonosporaceae</taxon>
        <taxon>Actinoplanes</taxon>
    </lineage>
</organism>
<evidence type="ECO:0008006" key="4">
    <source>
        <dbReference type="Google" id="ProtNLM"/>
    </source>
</evidence>
<dbReference type="EMBL" id="BOMQ01000037">
    <property type="protein sequence ID" value="GIE49707.1"/>
    <property type="molecule type" value="Genomic_DNA"/>
</dbReference>
<sequence length="605" mass="64697">MFCAALALSIPLAGCTADPEPPTPPAPPPGSGAMQLVAFDSCAQLFAELRKAAKANVGPYGLPGSEFAYPEVLRGGARTAADQAAVPAAGSGPAFSGTNVHEPGADEPDVIKTDGRRIVTISGGTLRVVDAATRRETGRVDLDAGPATGLQLLLTGDSALVLVPSVYNAPLYDDLSPVDEGVRILKVDLTGTPAVVSRYTGEGTLVDARMTGSTARVVLRTRPRIPFPRAYRTDDPKKQIAANRKIIDTVPDAAWLPQWSVTDGAGTTRGRLDCGRVSRPTDYSGAALVNILTFDLARPTLGSGDPVAVMADGDTVYATPDSLYLANDNRWRFDRFPGRPLDPARERTELFKFALAGNRPPVYRSSGIVPGHLLNQYAMSEWDGHLRVATTDDATQRSAVRVLADRDGKLVPTGVVDGLGRGERIYSVRFTGDRGYVVTFKQTDPLYSLDLRDPAKPAVTGELKITGYSAHLQPAGPDRLIGIGQEANAEGRIQGMQISLFDVADPAHPKRLAQYHLPNTFSQAEYDPHALLWWPATQLLVVPVDTRGALALRVTDDITLVDQLDQPALLRSLVVGHDLWTLSDAGLRASDLSTMEQVGWVPLGP</sequence>
<dbReference type="InterPro" id="IPR019198">
    <property type="entry name" value="Beta_propeller_containing"/>
</dbReference>
<evidence type="ECO:0000313" key="2">
    <source>
        <dbReference type="EMBL" id="GIE49707.1"/>
    </source>
</evidence>
<reference evidence="2" key="1">
    <citation type="submission" date="2021-01" db="EMBL/GenBank/DDBJ databases">
        <title>Whole genome shotgun sequence of Actinoplanes nipponensis NBRC 14063.</title>
        <authorList>
            <person name="Komaki H."/>
            <person name="Tamura T."/>
        </authorList>
    </citation>
    <scope>NUCLEOTIDE SEQUENCE</scope>
    <source>
        <strain evidence="2">NBRC 14063</strain>
    </source>
</reference>
<dbReference type="InterPro" id="IPR014441">
    <property type="entry name" value="UCP006425_b-propeller"/>
</dbReference>
<name>A0A919JIH1_9ACTN</name>
<dbReference type="SUPFAM" id="SSF50969">
    <property type="entry name" value="YVTN repeat-like/Quinoprotein amine dehydrogenase"/>
    <property type="match status" value="1"/>
</dbReference>
<dbReference type="AlphaFoldDB" id="A0A919JIH1"/>
<feature type="region of interest" description="Disordered" evidence="1">
    <location>
        <begin position="87"/>
        <end position="108"/>
    </location>
</feature>
<keyword evidence="3" id="KW-1185">Reference proteome</keyword>
<dbReference type="Proteomes" id="UP000647172">
    <property type="component" value="Unassembled WGS sequence"/>
</dbReference>
<accession>A0A919JIH1</accession>
<comment type="caution">
    <text evidence="2">The sequence shown here is derived from an EMBL/GenBank/DDBJ whole genome shotgun (WGS) entry which is preliminary data.</text>
</comment>
<proteinExistence type="predicted"/>
<protein>
    <recommendedName>
        <fullName evidence="4">Beta propeller domain-containing protein</fullName>
    </recommendedName>
</protein>
<dbReference type="PIRSF" id="PIRSF006425">
    <property type="entry name" value="UCP006425_WD40"/>
    <property type="match status" value="1"/>
</dbReference>
<evidence type="ECO:0000256" key="1">
    <source>
        <dbReference type="SAM" id="MobiDB-lite"/>
    </source>
</evidence>
<gene>
    <name evidence="2" type="ORF">Ani05nite_32410</name>
</gene>
<dbReference type="Pfam" id="PF09826">
    <property type="entry name" value="Beta_propel"/>
    <property type="match status" value="1"/>
</dbReference>
<evidence type="ECO:0000313" key="3">
    <source>
        <dbReference type="Proteomes" id="UP000647172"/>
    </source>
</evidence>
<dbReference type="InterPro" id="IPR011044">
    <property type="entry name" value="Quino_amine_DH_bsu"/>
</dbReference>